<dbReference type="InterPro" id="IPR037730">
    <property type="entry name" value="IMP2"/>
</dbReference>
<dbReference type="Pfam" id="PF10502">
    <property type="entry name" value="Peptidase_S26"/>
    <property type="match status" value="1"/>
</dbReference>
<feature type="active site" evidence="11">
    <location>
        <position position="48"/>
    </location>
</feature>
<evidence type="ECO:0000256" key="1">
    <source>
        <dbReference type="ARBA" id="ARBA00004434"/>
    </source>
</evidence>
<dbReference type="InterPro" id="IPR019756">
    <property type="entry name" value="Pept_S26A_signal_pept_1_Ser-AS"/>
</dbReference>
<dbReference type="PROSITE" id="PS00761">
    <property type="entry name" value="SPASE_I_3"/>
    <property type="match status" value="1"/>
</dbReference>
<dbReference type="AlphaFoldDB" id="A0A7S0B086"/>
<keyword evidence="9" id="KW-0496">Mitochondrion</keyword>
<evidence type="ECO:0000256" key="9">
    <source>
        <dbReference type="ARBA" id="ARBA00023128"/>
    </source>
</evidence>
<evidence type="ECO:0000256" key="4">
    <source>
        <dbReference type="ARBA" id="ARBA00022670"/>
    </source>
</evidence>
<organism evidence="14">
    <name type="scientific">Minutocellus polymorphus</name>
    <dbReference type="NCBI Taxonomy" id="265543"/>
    <lineage>
        <taxon>Eukaryota</taxon>
        <taxon>Sar</taxon>
        <taxon>Stramenopiles</taxon>
        <taxon>Ochrophyta</taxon>
        <taxon>Bacillariophyta</taxon>
        <taxon>Mediophyceae</taxon>
        <taxon>Cymatosirophycidae</taxon>
        <taxon>Cymatosirales</taxon>
        <taxon>Cymatosiraceae</taxon>
        <taxon>Minutocellus</taxon>
    </lineage>
</organism>
<dbReference type="PRINTS" id="PR00727">
    <property type="entry name" value="LEADERPTASE"/>
</dbReference>
<dbReference type="PANTHER" id="PTHR46041">
    <property type="entry name" value="MITOCHONDRIAL INNER MEMBRANE PROTEASE SUBUNIT 2"/>
    <property type="match status" value="1"/>
</dbReference>
<dbReference type="CDD" id="cd06530">
    <property type="entry name" value="S26_SPase_I"/>
    <property type="match status" value="1"/>
</dbReference>
<gene>
    <name evidence="14" type="ORF">MPOL1434_LOCUS10644</name>
</gene>
<dbReference type="InterPro" id="IPR019533">
    <property type="entry name" value="Peptidase_S26"/>
</dbReference>
<dbReference type="SUPFAM" id="SSF51306">
    <property type="entry name" value="LexA/Signal peptidase"/>
    <property type="match status" value="2"/>
</dbReference>
<feature type="region of interest" description="Disordered" evidence="12">
    <location>
        <begin position="77"/>
        <end position="106"/>
    </location>
</feature>
<name>A0A7S0B086_9STRA</name>
<evidence type="ECO:0000256" key="6">
    <source>
        <dbReference type="ARBA" id="ARBA00022792"/>
    </source>
</evidence>
<evidence type="ECO:0000313" key="14">
    <source>
        <dbReference type="EMBL" id="CAD8379666.1"/>
    </source>
</evidence>
<dbReference type="InterPro" id="IPR000223">
    <property type="entry name" value="Pept_S26A_signal_pept_1"/>
</dbReference>
<evidence type="ECO:0000256" key="3">
    <source>
        <dbReference type="ARBA" id="ARBA00013650"/>
    </source>
</evidence>
<dbReference type="PROSITE" id="PS00501">
    <property type="entry name" value="SPASE_I_1"/>
    <property type="match status" value="1"/>
</dbReference>
<accession>A0A7S0B086</accession>
<sequence length="253" mass="28583">MASMSSVFAWLRHVRPSLPAAGGAVLTFTTTTWLTDCFYSLHRVKGESMEPALMDGDVIVVRRSDLVPWRSKERDEGAIRESIRSKSSGDESNESNGSKNVTAIKEAKERQRIRQIDASWGCHHQESLIYTPSAPLMLAGDVAIFASPNYYPIRYAVKRIVSTGQQRIRPADALRNVETVPADCVWVEGDNDDKSEDSRDYGPLSKRLLVGKAERILWPPSRWGRVVERKKPPQGKVWPMNFVDDDDDDYGWM</sequence>
<evidence type="ECO:0000256" key="12">
    <source>
        <dbReference type="SAM" id="MobiDB-lite"/>
    </source>
</evidence>
<keyword evidence="6" id="KW-0999">Mitochondrion inner membrane</keyword>
<evidence type="ECO:0000256" key="10">
    <source>
        <dbReference type="ARBA" id="ARBA00023136"/>
    </source>
</evidence>
<dbReference type="InterPro" id="IPR039418">
    <property type="entry name" value="LexA-like"/>
</dbReference>
<evidence type="ECO:0000256" key="2">
    <source>
        <dbReference type="ARBA" id="ARBA00007066"/>
    </source>
</evidence>
<keyword evidence="10" id="KW-0472">Membrane</keyword>
<protein>
    <recommendedName>
        <fullName evidence="3">Mitochondrial inner membrane protease subunit 2</fullName>
    </recommendedName>
</protein>
<dbReference type="Gene3D" id="2.10.109.10">
    <property type="entry name" value="Umud Fragment, subunit A"/>
    <property type="match status" value="1"/>
</dbReference>
<dbReference type="CDD" id="cd06529">
    <property type="entry name" value="S24_LexA-like"/>
    <property type="match status" value="1"/>
</dbReference>
<evidence type="ECO:0000256" key="11">
    <source>
        <dbReference type="PIRSR" id="PIRSR600223-1"/>
    </source>
</evidence>
<dbReference type="InterPro" id="IPR019758">
    <property type="entry name" value="Pept_S26A_signal_pept_1_CS"/>
</dbReference>
<dbReference type="PANTHER" id="PTHR46041:SF2">
    <property type="entry name" value="MITOCHONDRIAL INNER MEMBRANE PROTEASE SUBUNIT 2"/>
    <property type="match status" value="1"/>
</dbReference>
<comment type="similarity">
    <text evidence="2">Belongs to the peptidase S26 family. IMP2 subfamily.</text>
</comment>
<dbReference type="GO" id="GO:0006627">
    <property type="term" value="P:protein processing involved in protein targeting to mitochondrion"/>
    <property type="evidence" value="ECO:0007669"/>
    <property type="project" value="InterPro"/>
</dbReference>
<dbReference type="GO" id="GO:0004252">
    <property type="term" value="F:serine-type endopeptidase activity"/>
    <property type="evidence" value="ECO:0007669"/>
    <property type="project" value="InterPro"/>
</dbReference>
<keyword evidence="7" id="KW-0378">Hydrolase</keyword>
<dbReference type="EMBL" id="HBEJ01018288">
    <property type="protein sequence ID" value="CAD8379666.1"/>
    <property type="molecule type" value="Transcribed_RNA"/>
</dbReference>
<feature type="active site" evidence="11">
    <location>
        <position position="99"/>
    </location>
</feature>
<keyword evidence="5" id="KW-0812">Transmembrane</keyword>
<evidence type="ECO:0000259" key="13">
    <source>
        <dbReference type="Pfam" id="PF10502"/>
    </source>
</evidence>
<evidence type="ECO:0000256" key="7">
    <source>
        <dbReference type="ARBA" id="ARBA00022801"/>
    </source>
</evidence>
<dbReference type="GO" id="GO:0042720">
    <property type="term" value="C:mitochondrial inner membrane peptidase complex"/>
    <property type="evidence" value="ECO:0007669"/>
    <property type="project" value="InterPro"/>
</dbReference>
<dbReference type="InterPro" id="IPR036286">
    <property type="entry name" value="LexA/Signal_pep-like_sf"/>
</dbReference>
<proteinExistence type="inferred from homology"/>
<keyword evidence="8" id="KW-1133">Transmembrane helix</keyword>
<feature type="compositionally biased region" description="Basic and acidic residues" evidence="12">
    <location>
        <begin position="77"/>
        <end position="89"/>
    </location>
</feature>
<comment type="subcellular location">
    <subcellularLocation>
        <location evidence="1">Mitochondrion inner membrane</location>
        <topology evidence="1">Single-pass membrane protein</topology>
    </subcellularLocation>
</comment>
<dbReference type="GO" id="GO:0006465">
    <property type="term" value="P:signal peptide processing"/>
    <property type="evidence" value="ECO:0007669"/>
    <property type="project" value="InterPro"/>
</dbReference>
<feature type="domain" description="Peptidase S26" evidence="13">
    <location>
        <begin position="176"/>
        <end position="218"/>
    </location>
</feature>
<evidence type="ECO:0000256" key="8">
    <source>
        <dbReference type="ARBA" id="ARBA00022989"/>
    </source>
</evidence>
<keyword evidence="4" id="KW-0645">Protease</keyword>
<evidence type="ECO:0000256" key="5">
    <source>
        <dbReference type="ARBA" id="ARBA00022692"/>
    </source>
</evidence>
<reference evidence="14" key="1">
    <citation type="submission" date="2021-01" db="EMBL/GenBank/DDBJ databases">
        <authorList>
            <person name="Corre E."/>
            <person name="Pelletier E."/>
            <person name="Niang G."/>
            <person name="Scheremetjew M."/>
            <person name="Finn R."/>
            <person name="Kale V."/>
            <person name="Holt S."/>
            <person name="Cochrane G."/>
            <person name="Meng A."/>
            <person name="Brown T."/>
            <person name="Cohen L."/>
        </authorList>
    </citation>
    <scope>NUCLEOTIDE SEQUENCE</scope>
    <source>
        <strain evidence="14">CCMP3303</strain>
    </source>
</reference>